<evidence type="ECO:0000256" key="1">
    <source>
        <dbReference type="SAM" id="Coils"/>
    </source>
</evidence>
<sequence>MNLLLSKEKSLAERYLIFFGIVVIISILPAIKILSLKKDISDRRIVEEQGYTPLRFAIADMESAVSDLLVLSLIQEAEGHTIEDKAVQAFSDYNGSLAAAQIALEYIQNQELNKKLALLLKQNEGFMKSYKANNMNSEVILEGQLMKKQLMHLEKEIDDHLSAHINVTNKDISWLTRSYIFFLLFLFLQIIGFLVYTIKLVKKPIQKLSTLLDSMATGQLPEKYLVTHLKDFKKLSQSLSKVGDNLKAASNFANQVGEGNLEEDYAAQGEDDLLGNSLIHMRQQLKSVAVEEKQRLWKIEGLAALTNIIRNDFDNLAHLGDQLLPQLVSYLGAVQGTFYVYQEVGGAGYLDQTATYAFSRKKYEQGQIKIGEGLVGQVFLEQKTVYMTEIPEDFIRITSGLGDARPRALLVLPLKNNDQVEGILELASFHSFDQHQLDFLEEAAQSIAMTIYNARTNEQTSKLLRETQEQAEQMRAQEEELRQNMEEMQATHEQMSRLQQEQKTSTKQIQDKLEFNEMILTKLSGGDQSWAVKKVNGQYEMLSKLFAEHLGYHEVEEVLGRQDMQLVKDSRLLAEFQSRDQQTLQSETPCLFEEDGFWEERGHLEWKGEVWIWIRRKSTSASGLKA</sequence>
<dbReference type="Pfam" id="PF13185">
    <property type="entry name" value="GAF_2"/>
    <property type="match status" value="1"/>
</dbReference>
<dbReference type="InterPro" id="IPR029016">
    <property type="entry name" value="GAF-like_dom_sf"/>
</dbReference>
<gene>
    <name evidence="4" type="ORF">PEDI_01390</name>
</gene>
<dbReference type="SUPFAM" id="SSF55781">
    <property type="entry name" value="GAF domain-like"/>
    <property type="match status" value="1"/>
</dbReference>
<accession>A0AAN4VUE3</accession>
<keyword evidence="2" id="KW-0472">Membrane</keyword>
<dbReference type="InterPro" id="IPR003018">
    <property type="entry name" value="GAF"/>
</dbReference>
<reference evidence="4 5" key="1">
    <citation type="submission" date="2021-12" db="EMBL/GenBank/DDBJ databases">
        <title>Genome sequencing of bacteria with rrn-lacking chromosome and rrn-plasmid.</title>
        <authorList>
            <person name="Anda M."/>
            <person name="Iwasaki W."/>
        </authorList>
    </citation>
    <scope>NUCLEOTIDE SEQUENCE [LARGE SCALE GENOMIC DNA]</scope>
    <source>
        <strain evidence="4 5">NBRC 15940</strain>
    </source>
</reference>
<organism evidence="4 5">
    <name type="scientific">Persicobacter diffluens</name>
    <dbReference type="NCBI Taxonomy" id="981"/>
    <lineage>
        <taxon>Bacteria</taxon>
        <taxon>Pseudomonadati</taxon>
        <taxon>Bacteroidota</taxon>
        <taxon>Cytophagia</taxon>
        <taxon>Cytophagales</taxon>
        <taxon>Persicobacteraceae</taxon>
        <taxon>Persicobacter</taxon>
    </lineage>
</organism>
<keyword evidence="2" id="KW-0812">Transmembrane</keyword>
<feature type="transmembrane region" description="Helical" evidence="2">
    <location>
        <begin position="179"/>
        <end position="198"/>
    </location>
</feature>
<dbReference type="Gene3D" id="3.30.450.40">
    <property type="match status" value="1"/>
</dbReference>
<dbReference type="RefSeq" id="WP_338235598.1">
    <property type="nucleotide sequence ID" value="NZ_BQKE01000001.1"/>
</dbReference>
<feature type="coiled-coil region" evidence="1">
    <location>
        <begin position="457"/>
        <end position="501"/>
    </location>
</feature>
<evidence type="ECO:0000256" key="2">
    <source>
        <dbReference type="SAM" id="Phobius"/>
    </source>
</evidence>
<dbReference type="AlphaFoldDB" id="A0AAN4VUE3"/>
<keyword evidence="1" id="KW-0175">Coiled coil</keyword>
<evidence type="ECO:0000313" key="5">
    <source>
        <dbReference type="Proteomes" id="UP001310022"/>
    </source>
</evidence>
<dbReference type="Proteomes" id="UP001310022">
    <property type="component" value="Unassembled WGS sequence"/>
</dbReference>
<keyword evidence="5" id="KW-1185">Reference proteome</keyword>
<dbReference type="SMART" id="SM00065">
    <property type="entry name" value="GAF"/>
    <property type="match status" value="1"/>
</dbReference>
<name>A0AAN4VUE3_9BACT</name>
<protein>
    <recommendedName>
        <fullName evidence="3">GAF domain-containing protein</fullName>
    </recommendedName>
</protein>
<proteinExistence type="predicted"/>
<evidence type="ECO:0000313" key="4">
    <source>
        <dbReference type="EMBL" id="GJM59587.1"/>
    </source>
</evidence>
<feature type="transmembrane region" description="Helical" evidence="2">
    <location>
        <begin position="15"/>
        <end position="34"/>
    </location>
</feature>
<keyword evidence="2" id="KW-1133">Transmembrane helix</keyword>
<comment type="caution">
    <text evidence="4">The sequence shown here is derived from an EMBL/GenBank/DDBJ whole genome shotgun (WGS) entry which is preliminary data.</text>
</comment>
<evidence type="ECO:0000259" key="3">
    <source>
        <dbReference type="SMART" id="SM00065"/>
    </source>
</evidence>
<dbReference type="EMBL" id="BQKE01000001">
    <property type="protein sequence ID" value="GJM59587.1"/>
    <property type="molecule type" value="Genomic_DNA"/>
</dbReference>
<feature type="domain" description="GAF" evidence="3">
    <location>
        <begin position="315"/>
        <end position="461"/>
    </location>
</feature>